<dbReference type="PANTHER" id="PTHR39191">
    <property type="entry name" value="GALACTOSE-1-PHOSPHATE URIDYLYLTRANSFERASE"/>
    <property type="match status" value="1"/>
</dbReference>
<dbReference type="GO" id="GO:0008108">
    <property type="term" value="F:UDP-glucose:hexose-1-phosphate uridylyltransferase activity"/>
    <property type="evidence" value="ECO:0007669"/>
    <property type="project" value="UniProtKB-EC"/>
</dbReference>
<dbReference type="GO" id="GO:0005737">
    <property type="term" value="C:cytoplasm"/>
    <property type="evidence" value="ECO:0007669"/>
    <property type="project" value="InterPro"/>
</dbReference>
<protein>
    <recommendedName>
        <fullName evidence="5">Galactose-1-phosphate uridylyltransferase</fullName>
    </recommendedName>
</protein>
<dbReference type="EMBL" id="CP049886">
    <property type="protein sequence ID" value="QIL46391.1"/>
    <property type="molecule type" value="Genomic_DNA"/>
</dbReference>
<dbReference type="GO" id="GO:0006012">
    <property type="term" value="P:galactose metabolic process"/>
    <property type="evidence" value="ECO:0007669"/>
    <property type="project" value="InterPro"/>
</dbReference>
<evidence type="ECO:0000256" key="2">
    <source>
        <dbReference type="ARBA" id="ARBA00004947"/>
    </source>
</evidence>
<organism evidence="3 4">
    <name type="scientific">Vagococcus coleopterorum</name>
    <dbReference type="NCBI Taxonomy" id="2714946"/>
    <lineage>
        <taxon>Bacteria</taxon>
        <taxon>Bacillati</taxon>
        <taxon>Bacillota</taxon>
        <taxon>Bacilli</taxon>
        <taxon>Lactobacillales</taxon>
        <taxon>Enterococcaceae</taxon>
        <taxon>Vagococcus</taxon>
    </lineage>
</organism>
<sequence>MKLSQVVEEFLNTGMDAGGWMVLDRLYLRNRLFGLLELSPAECEEKDILVEGDDYLGALVTFQKERGLRADQLADLVTPPPSVLNALFAQRYEKDPVDATTYFCGINQGNKQVSDVQSSTSLDSKFGSVLSFEKGKNKPVEAAYPTCTYCMEREGFISTDEQDSSLTKRMIRMNLDGQTWNYHFSDQQYWQEDALFTSENHHQQVTLNEKINHLNQLKGLFEHYFVASLAKDVTHPHYIGGVASLPIMAAAEKVLSISELFNQVELFEVVWPVTSLRLKSTDRQQLKLLEEFVVAKWQGFNETDPTIIKYSKDGKLQTDIIFHQMTDSADMVLGVLAEQQTVKEFEALETLDMFKAKGLALAEFIKGM</sequence>
<dbReference type="AlphaFoldDB" id="A0A6G8AMT5"/>
<evidence type="ECO:0000313" key="4">
    <source>
        <dbReference type="Proteomes" id="UP000500890"/>
    </source>
</evidence>
<dbReference type="RefSeq" id="WP_166007780.1">
    <property type="nucleotide sequence ID" value="NZ_CP049886.1"/>
</dbReference>
<comment type="catalytic activity">
    <reaction evidence="1">
        <text>alpha-D-galactose 1-phosphate + UDP-alpha-D-glucose = alpha-D-glucose 1-phosphate + UDP-alpha-D-galactose</text>
        <dbReference type="Rhea" id="RHEA:13989"/>
        <dbReference type="ChEBI" id="CHEBI:58336"/>
        <dbReference type="ChEBI" id="CHEBI:58601"/>
        <dbReference type="ChEBI" id="CHEBI:58885"/>
        <dbReference type="ChEBI" id="CHEBI:66914"/>
        <dbReference type="EC" id="2.7.7.12"/>
    </reaction>
</comment>
<dbReference type="KEGG" id="vah:G7081_04575"/>
<evidence type="ECO:0000256" key="1">
    <source>
        <dbReference type="ARBA" id="ARBA00001107"/>
    </source>
</evidence>
<keyword evidence="4" id="KW-1185">Reference proteome</keyword>
<evidence type="ECO:0000313" key="3">
    <source>
        <dbReference type="EMBL" id="QIL46391.1"/>
    </source>
</evidence>
<dbReference type="Proteomes" id="UP000500890">
    <property type="component" value="Chromosome"/>
</dbReference>
<accession>A0A6G8AMT5</accession>
<proteinExistence type="predicted"/>
<evidence type="ECO:0008006" key="5">
    <source>
        <dbReference type="Google" id="ProtNLM"/>
    </source>
</evidence>
<gene>
    <name evidence="3" type="ORF">G7081_04575</name>
</gene>
<name>A0A6G8AMT5_9ENTE</name>
<comment type="pathway">
    <text evidence="2">Carbohydrate metabolism; galactose metabolism.</text>
</comment>
<dbReference type="InterPro" id="IPR000766">
    <property type="entry name" value="GalP_uridyl_Trfase_II"/>
</dbReference>
<reference evidence="3 4" key="1">
    <citation type="submission" date="2020-03" db="EMBL/GenBank/DDBJ databases">
        <title>Vagococcus sp. nov., isolated from beetles.</title>
        <authorList>
            <person name="Hyun D.-W."/>
            <person name="Bae J.-W."/>
        </authorList>
    </citation>
    <scope>NUCLEOTIDE SEQUENCE [LARGE SCALE GENOMIC DNA]</scope>
    <source>
        <strain evidence="3 4">HDW17A</strain>
    </source>
</reference>
<dbReference type="PANTHER" id="PTHR39191:SF1">
    <property type="entry name" value="DUF4922 DOMAIN-CONTAINING PROTEIN"/>
    <property type="match status" value="1"/>
</dbReference>